<dbReference type="PROSITE" id="PS51186">
    <property type="entry name" value="GNAT"/>
    <property type="match status" value="1"/>
</dbReference>
<dbReference type="Pfam" id="PF13302">
    <property type="entry name" value="Acetyltransf_3"/>
    <property type="match status" value="1"/>
</dbReference>
<reference evidence="2 3" key="1">
    <citation type="journal article" date="2010" name="Int. J. Syst. Evol. Microbiol.">
        <title>Bacillus horneckiae sp. nov., isolated from a spacecraft-assembly clean room.</title>
        <authorList>
            <person name="Vaishampayan P."/>
            <person name="Probst A."/>
            <person name="Krishnamurthi S."/>
            <person name="Ghosh S."/>
            <person name="Osman S."/>
            <person name="McDowall A."/>
            <person name="Ruckmani A."/>
            <person name="Mayilraj S."/>
            <person name="Venkateswaran K."/>
        </authorList>
    </citation>
    <scope>NUCLEOTIDE SEQUENCE [LARGE SCALE GENOMIC DNA]</scope>
    <source>
        <strain evidence="3">1PO1SC</strain>
    </source>
</reference>
<dbReference type="SUPFAM" id="SSF55729">
    <property type="entry name" value="Acyl-CoA N-acyltransferases (Nat)"/>
    <property type="match status" value="1"/>
</dbReference>
<evidence type="ECO:0000259" key="1">
    <source>
        <dbReference type="PROSITE" id="PS51186"/>
    </source>
</evidence>
<dbReference type="Proteomes" id="UP000233343">
    <property type="component" value="Unassembled WGS sequence"/>
</dbReference>
<dbReference type="Gene3D" id="3.40.630.30">
    <property type="match status" value="1"/>
</dbReference>
<gene>
    <name evidence="2" type="ORF">CWS20_09780</name>
</gene>
<protein>
    <submittedName>
        <fullName evidence="2">N-acetyltransferase</fullName>
    </submittedName>
</protein>
<feature type="domain" description="N-acetyltransferase" evidence="1">
    <location>
        <begin position="9"/>
        <end position="167"/>
    </location>
</feature>
<dbReference type="InterPro" id="IPR051531">
    <property type="entry name" value="N-acetyltransferase"/>
</dbReference>
<keyword evidence="3" id="KW-1185">Reference proteome</keyword>
<name>A0A2N0ZHR3_9BACI</name>
<dbReference type="PANTHER" id="PTHR43792:SF1">
    <property type="entry name" value="N-ACETYLTRANSFERASE DOMAIN-CONTAINING PROTEIN"/>
    <property type="match status" value="1"/>
</dbReference>
<comment type="caution">
    <text evidence="2">The sequence shown here is derived from an EMBL/GenBank/DDBJ whole genome shotgun (WGS) entry which is preliminary data.</text>
</comment>
<sequence length="169" mass="19124">MKVIETERLILRWLSNDDADFILSLLNEPSWLRFIGDKGVRTLEDAEDYISTGPMDMYTRLGFGLYLIELKDERIPIGICGLIKRDSLEDVDIGFAMLSSFQSKGYGYEAASATLTYGIEQLSLKRIVAITSMDNHASSKLLEKIGMKFEGNILLDNDSEELKLYAYDC</sequence>
<dbReference type="EMBL" id="PISD01000019">
    <property type="protein sequence ID" value="PKG29048.1"/>
    <property type="molecule type" value="Genomic_DNA"/>
</dbReference>
<accession>A0A2N0ZHR3</accession>
<evidence type="ECO:0000313" key="2">
    <source>
        <dbReference type="EMBL" id="PKG29048.1"/>
    </source>
</evidence>
<proteinExistence type="predicted"/>
<dbReference type="AlphaFoldDB" id="A0A2N0ZHR3"/>
<dbReference type="InterPro" id="IPR000182">
    <property type="entry name" value="GNAT_dom"/>
</dbReference>
<organism evidence="2 3">
    <name type="scientific">Cytobacillus horneckiae</name>
    <dbReference type="NCBI Taxonomy" id="549687"/>
    <lineage>
        <taxon>Bacteria</taxon>
        <taxon>Bacillati</taxon>
        <taxon>Bacillota</taxon>
        <taxon>Bacilli</taxon>
        <taxon>Bacillales</taxon>
        <taxon>Bacillaceae</taxon>
        <taxon>Cytobacillus</taxon>
    </lineage>
</organism>
<keyword evidence="2" id="KW-0808">Transferase</keyword>
<dbReference type="PANTHER" id="PTHR43792">
    <property type="entry name" value="GNAT FAMILY, PUTATIVE (AFU_ORTHOLOGUE AFUA_3G00765)-RELATED-RELATED"/>
    <property type="match status" value="1"/>
</dbReference>
<dbReference type="GO" id="GO:0016747">
    <property type="term" value="F:acyltransferase activity, transferring groups other than amino-acyl groups"/>
    <property type="evidence" value="ECO:0007669"/>
    <property type="project" value="InterPro"/>
</dbReference>
<dbReference type="InterPro" id="IPR016181">
    <property type="entry name" value="Acyl_CoA_acyltransferase"/>
</dbReference>
<evidence type="ECO:0000313" key="3">
    <source>
        <dbReference type="Proteomes" id="UP000233343"/>
    </source>
</evidence>
<dbReference type="RefSeq" id="WP_066198864.1">
    <property type="nucleotide sequence ID" value="NZ_JAMAUX010000002.1"/>
</dbReference>